<feature type="binding site" evidence="12">
    <location>
        <position position="131"/>
    </location>
    <ligand>
        <name>1-deoxy-D-xylulose 5-phosphate</name>
        <dbReference type="ChEBI" id="CHEBI:57792"/>
    </ligand>
</feature>
<dbReference type="InterPro" id="IPR013644">
    <property type="entry name" value="DXP_reductoisomerase_C"/>
</dbReference>
<dbReference type="Pfam" id="PF02670">
    <property type="entry name" value="DXP_reductoisom"/>
    <property type="match status" value="1"/>
</dbReference>
<feature type="binding site" evidence="12">
    <location>
        <position position="156"/>
    </location>
    <ligand>
        <name>Mn(2+)</name>
        <dbReference type="ChEBI" id="CHEBI:29035"/>
    </ligand>
</feature>
<feature type="binding site" evidence="12">
    <location>
        <position position="19"/>
    </location>
    <ligand>
        <name>NADPH</name>
        <dbReference type="ChEBI" id="CHEBI:57783"/>
    </ligand>
</feature>
<keyword evidence="17" id="KW-1185">Reference proteome</keyword>
<dbReference type="FunFam" id="3.40.50.720:FF:000045">
    <property type="entry name" value="1-deoxy-D-xylulose 5-phosphate reductoisomerase"/>
    <property type="match status" value="1"/>
</dbReference>
<accession>A0A7C9QTM9</accession>
<dbReference type="PANTHER" id="PTHR30525:SF0">
    <property type="entry name" value="1-DEOXY-D-XYLULOSE 5-PHOSPHATE REDUCTOISOMERASE, CHLOROPLASTIC"/>
    <property type="match status" value="1"/>
</dbReference>
<gene>
    <name evidence="12" type="primary">dxr</name>
    <name evidence="16" type="ORF">G4223_06710</name>
</gene>
<feature type="binding site" evidence="12">
    <location>
        <position position="218"/>
    </location>
    <ligand>
        <name>1-deoxy-D-xylulose 5-phosphate</name>
        <dbReference type="ChEBI" id="CHEBI:57792"/>
    </ligand>
</feature>
<dbReference type="InterPro" id="IPR003821">
    <property type="entry name" value="DXP_reductoisomerase"/>
</dbReference>
<dbReference type="NCBIfam" id="TIGR00243">
    <property type="entry name" value="Dxr"/>
    <property type="match status" value="1"/>
</dbReference>
<dbReference type="EMBL" id="JAAIYP010000034">
    <property type="protein sequence ID" value="NFV79799.1"/>
    <property type="molecule type" value="Genomic_DNA"/>
</dbReference>
<feature type="domain" description="DXP reductoisomerase C-terminal" evidence="15">
    <location>
        <begin position="267"/>
        <end position="383"/>
    </location>
</feature>
<feature type="binding site" evidence="12">
    <location>
        <position position="21"/>
    </location>
    <ligand>
        <name>NADPH</name>
        <dbReference type="ChEBI" id="CHEBI:57783"/>
    </ligand>
</feature>
<sequence length="395" mass="41558">MSGALKEDGRRGVTILGSTGSIGCNTVELVEARPDLYRIEALTAHSRVEILAGQARRLKPRLAVVADESAYGALKDALAGTGIAVAAGPAAVVEAAQLPADWVMASIVGAAGLAPTLAAVRRGAVVGLANKECLVCAGALMTAEVAAHGATLLPVDSEHSAIFQVLDATQPQAVEKIVLTASGGPFRDRTLAEMEGMTPEQAVAHPNWSMGAKISVDSASMMNKGLELIEAHHLFAMPEERIDIVVHPQSVIHSMVSYVDGSVLAQLGSPDMRTPIAYALGWPKRIFAPAPRLDLAAIGQLTFQAPDSERFPALRLARTALQTGGSAPTVLNAANEVAVQAFLARRIGFLDIARVVEETLETVEPVTPSSIDDVLEQDLRARRCADAIIARRGKR</sequence>
<dbReference type="PANTHER" id="PTHR30525">
    <property type="entry name" value="1-DEOXY-D-XYLULOSE 5-PHOSPHATE REDUCTOISOMERASE"/>
    <property type="match status" value="1"/>
</dbReference>
<feature type="binding site" evidence="12">
    <location>
        <position position="158"/>
    </location>
    <ligand>
        <name>Mn(2+)</name>
        <dbReference type="ChEBI" id="CHEBI:29035"/>
    </ligand>
</feature>
<dbReference type="HAMAP" id="MF_00183">
    <property type="entry name" value="DXP_reductoisom"/>
    <property type="match status" value="1"/>
</dbReference>
<evidence type="ECO:0000256" key="4">
    <source>
        <dbReference type="ARBA" id="ARBA00012366"/>
    </source>
</evidence>
<comment type="cofactor">
    <cofactor evidence="12">
        <name>Mg(2+)</name>
        <dbReference type="ChEBI" id="CHEBI:18420"/>
    </cofactor>
    <cofactor evidence="12">
        <name>Mn(2+)</name>
        <dbReference type="ChEBI" id="CHEBI:29035"/>
    </cofactor>
</comment>
<dbReference type="NCBIfam" id="NF009114">
    <property type="entry name" value="PRK12464.1"/>
    <property type="match status" value="1"/>
</dbReference>
<dbReference type="SUPFAM" id="SSF55347">
    <property type="entry name" value="Glyceraldehyde-3-phosphate dehydrogenase-like, C-terminal domain"/>
    <property type="match status" value="1"/>
</dbReference>
<proteinExistence type="inferred from homology"/>
<keyword evidence="16" id="KW-0413">Isomerase</keyword>
<comment type="catalytic activity">
    <reaction evidence="10">
        <text>2-C-methyl-D-erythritol 4-phosphate + NADP(+) = 1-deoxy-D-xylulose 5-phosphate + NADPH + H(+)</text>
        <dbReference type="Rhea" id="RHEA:13717"/>
        <dbReference type="ChEBI" id="CHEBI:15378"/>
        <dbReference type="ChEBI" id="CHEBI:57783"/>
        <dbReference type="ChEBI" id="CHEBI:57792"/>
        <dbReference type="ChEBI" id="CHEBI:58262"/>
        <dbReference type="ChEBI" id="CHEBI:58349"/>
        <dbReference type="EC" id="1.1.1.267"/>
    </reaction>
    <physiologicalReaction direction="right-to-left" evidence="10">
        <dbReference type="Rhea" id="RHEA:13719"/>
    </physiologicalReaction>
</comment>
<dbReference type="PIRSF" id="PIRSF006205">
    <property type="entry name" value="Dxp_reductismrs"/>
    <property type="match status" value="1"/>
</dbReference>
<dbReference type="InterPro" id="IPR036291">
    <property type="entry name" value="NAD(P)-bd_dom_sf"/>
</dbReference>
<evidence type="ECO:0000256" key="8">
    <source>
        <dbReference type="ARBA" id="ARBA00023211"/>
    </source>
</evidence>
<dbReference type="SUPFAM" id="SSF51735">
    <property type="entry name" value="NAD(P)-binding Rossmann-fold domains"/>
    <property type="match status" value="1"/>
</dbReference>
<comment type="cofactor">
    <cofactor evidence="1">
        <name>Co(2+)</name>
        <dbReference type="ChEBI" id="CHEBI:48828"/>
    </cofactor>
</comment>
<protein>
    <recommendedName>
        <fullName evidence="11 12">1-deoxy-D-xylulose 5-phosphate reductoisomerase</fullName>
        <shortName evidence="12">DXP reductoisomerase</shortName>
        <ecNumber evidence="4 12">1.1.1.267</ecNumber>
    </recommendedName>
    <alternativeName>
        <fullName evidence="12">1-deoxyxylulose-5-phosphate reductoisomerase</fullName>
    </alternativeName>
    <alternativeName>
        <fullName evidence="12">2-C-methyl-D-erythritol 4-phosphate synthase</fullName>
    </alternativeName>
</protein>
<dbReference type="InterPro" id="IPR026877">
    <property type="entry name" value="DXPR_C"/>
</dbReference>
<feature type="domain" description="1-deoxy-D-xylulose 5-phosphate reductoisomerase N-terminal" evidence="13">
    <location>
        <begin position="13"/>
        <end position="138"/>
    </location>
</feature>
<evidence type="ECO:0000256" key="3">
    <source>
        <dbReference type="ARBA" id="ARBA00006825"/>
    </source>
</evidence>
<feature type="binding site" evidence="12">
    <location>
        <position position="20"/>
    </location>
    <ligand>
        <name>NADPH</name>
        <dbReference type="ChEBI" id="CHEBI:57783"/>
    </ligand>
</feature>
<evidence type="ECO:0000256" key="12">
    <source>
        <dbReference type="HAMAP-Rule" id="MF_00183"/>
    </source>
</evidence>
<evidence type="ECO:0000256" key="9">
    <source>
        <dbReference type="ARBA" id="ARBA00023229"/>
    </source>
</evidence>
<dbReference type="FunFam" id="1.10.1740.10:FF:000004">
    <property type="entry name" value="1-deoxy-D-xylulose 5-phosphate reductoisomerase"/>
    <property type="match status" value="1"/>
</dbReference>
<keyword evidence="9 12" id="KW-0414">Isoprene biosynthesis</keyword>
<feature type="binding site" evidence="12">
    <location>
        <position position="158"/>
    </location>
    <ligand>
        <name>1-deoxy-D-xylulose 5-phosphate</name>
        <dbReference type="ChEBI" id="CHEBI:57792"/>
    </ligand>
</feature>
<feature type="binding site" evidence="12">
    <location>
        <position position="22"/>
    </location>
    <ligand>
        <name>NADPH</name>
        <dbReference type="ChEBI" id="CHEBI:57783"/>
    </ligand>
</feature>
<dbReference type="EC" id="1.1.1.267" evidence="4 12"/>
<evidence type="ECO:0000256" key="5">
    <source>
        <dbReference type="ARBA" id="ARBA00022723"/>
    </source>
</evidence>
<comment type="function">
    <text evidence="12">Catalyzes the NADPH-dependent rearrangement and reduction of 1-deoxy-D-xylulose-5-phosphate (DXP) to 2-C-methyl-D-erythritol 4-phosphate (MEP).</text>
</comment>
<evidence type="ECO:0000256" key="1">
    <source>
        <dbReference type="ARBA" id="ARBA00001941"/>
    </source>
</evidence>
<dbReference type="PROSITE" id="PS51257">
    <property type="entry name" value="PROKAR_LIPOPROTEIN"/>
    <property type="match status" value="1"/>
</dbReference>
<keyword evidence="6 12" id="KW-0521">NADP</keyword>
<organism evidence="16 17">
    <name type="scientific">Magnetospirillum aberrantis SpK</name>
    <dbReference type="NCBI Taxonomy" id="908842"/>
    <lineage>
        <taxon>Bacteria</taxon>
        <taxon>Pseudomonadati</taxon>
        <taxon>Pseudomonadota</taxon>
        <taxon>Alphaproteobacteria</taxon>
        <taxon>Rhodospirillales</taxon>
        <taxon>Rhodospirillaceae</taxon>
        <taxon>Magnetospirillum</taxon>
    </lineage>
</organism>
<evidence type="ECO:0000259" key="13">
    <source>
        <dbReference type="Pfam" id="PF02670"/>
    </source>
</evidence>
<evidence type="ECO:0000256" key="10">
    <source>
        <dbReference type="ARBA" id="ARBA00048543"/>
    </source>
</evidence>
<dbReference type="Pfam" id="PF08436">
    <property type="entry name" value="DXP_redisom_C"/>
    <property type="match status" value="1"/>
</dbReference>
<feature type="binding site" evidence="12">
    <location>
        <position position="211"/>
    </location>
    <ligand>
        <name>NADPH</name>
        <dbReference type="ChEBI" id="CHEBI:57783"/>
    </ligand>
</feature>
<keyword evidence="8 12" id="KW-0464">Manganese</keyword>
<feature type="binding site" evidence="12">
    <location>
        <position position="227"/>
    </location>
    <ligand>
        <name>Mn(2+)</name>
        <dbReference type="ChEBI" id="CHEBI:29035"/>
    </ligand>
</feature>
<dbReference type="GO" id="GO:0030145">
    <property type="term" value="F:manganese ion binding"/>
    <property type="evidence" value="ECO:0007669"/>
    <property type="project" value="TreeGrafter"/>
</dbReference>
<evidence type="ECO:0000259" key="14">
    <source>
        <dbReference type="Pfam" id="PF08436"/>
    </source>
</evidence>
<comment type="caution">
    <text evidence="12">Lacks conserved residue(s) required for the propagation of feature annotation.</text>
</comment>
<evidence type="ECO:0000256" key="2">
    <source>
        <dbReference type="ARBA" id="ARBA00005094"/>
    </source>
</evidence>
<dbReference type="UniPathway" id="UPA00056">
    <property type="reaction ID" value="UER00092"/>
</dbReference>
<evidence type="ECO:0000313" key="17">
    <source>
        <dbReference type="Proteomes" id="UP000480684"/>
    </source>
</evidence>
<evidence type="ECO:0000313" key="16">
    <source>
        <dbReference type="EMBL" id="NFV79799.1"/>
    </source>
</evidence>
<reference evidence="16 17" key="1">
    <citation type="submission" date="2020-02" db="EMBL/GenBank/DDBJ databases">
        <authorList>
            <person name="Dziuba M."/>
            <person name="Kuznetsov B."/>
            <person name="Mardanov A."/>
            <person name="Ravin N."/>
            <person name="Grouzdev D."/>
        </authorList>
    </citation>
    <scope>NUCLEOTIDE SEQUENCE [LARGE SCALE GENOMIC DNA]</scope>
    <source>
        <strain evidence="16 17">SpK</strain>
    </source>
</reference>
<dbReference type="SUPFAM" id="SSF69055">
    <property type="entry name" value="1-deoxy-D-xylulose-5-phosphate reductoisomerase, C-terminal domain"/>
    <property type="match status" value="1"/>
</dbReference>
<dbReference type="GO" id="GO:0030604">
    <property type="term" value="F:1-deoxy-D-xylulose-5-phosphate reductoisomerase activity"/>
    <property type="evidence" value="ECO:0007669"/>
    <property type="project" value="UniProtKB-UniRule"/>
</dbReference>
<dbReference type="GO" id="GO:0016853">
    <property type="term" value="F:isomerase activity"/>
    <property type="evidence" value="ECO:0007669"/>
    <property type="project" value="UniProtKB-KW"/>
</dbReference>
<dbReference type="Pfam" id="PF13288">
    <property type="entry name" value="DXPR_C"/>
    <property type="match status" value="1"/>
</dbReference>
<dbReference type="InterPro" id="IPR013512">
    <property type="entry name" value="DXP_reductoisomerase_N"/>
</dbReference>
<dbReference type="Gene3D" id="3.40.50.720">
    <property type="entry name" value="NAD(P)-binding Rossmann-like Domain"/>
    <property type="match status" value="1"/>
</dbReference>
<feature type="binding site" evidence="12">
    <location>
        <position position="205"/>
    </location>
    <ligand>
        <name>1-deoxy-D-xylulose 5-phosphate</name>
        <dbReference type="ChEBI" id="CHEBI:57792"/>
    </ligand>
</feature>
<comment type="pathway">
    <text evidence="2 12">Isoprenoid biosynthesis; isopentenyl diphosphate biosynthesis via DXP pathway; isopentenyl diphosphate from 1-deoxy-D-xylulose 5-phosphate: step 1/6.</text>
</comment>
<feature type="binding site" evidence="12">
    <location>
        <position position="227"/>
    </location>
    <ligand>
        <name>1-deoxy-D-xylulose 5-phosphate</name>
        <dbReference type="ChEBI" id="CHEBI:57792"/>
    </ligand>
</feature>
<dbReference type="RefSeq" id="WP_163676866.1">
    <property type="nucleotide sequence ID" value="NZ_JAAIYP010000034.1"/>
</dbReference>
<dbReference type="InterPro" id="IPR036169">
    <property type="entry name" value="DXPR_C_sf"/>
</dbReference>
<feature type="binding site" evidence="12">
    <location>
        <position position="182"/>
    </location>
    <ligand>
        <name>1-deoxy-D-xylulose 5-phosphate</name>
        <dbReference type="ChEBI" id="CHEBI:57792"/>
    </ligand>
</feature>
<dbReference type="Proteomes" id="UP000480684">
    <property type="component" value="Unassembled WGS sequence"/>
</dbReference>
<evidence type="ECO:0000256" key="7">
    <source>
        <dbReference type="ARBA" id="ARBA00023002"/>
    </source>
</evidence>
<feature type="binding site" evidence="12">
    <location>
        <position position="130"/>
    </location>
    <ligand>
        <name>NADPH</name>
        <dbReference type="ChEBI" id="CHEBI:57783"/>
    </ligand>
</feature>
<keyword evidence="7 12" id="KW-0560">Oxidoreductase</keyword>
<feature type="binding site" evidence="12">
    <location>
        <position position="224"/>
    </location>
    <ligand>
        <name>1-deoxy-D-xylulose 5-phosphate</name>
        <dbReference type="ChEBI" id="CHEBI:57792"/>
    </ligand>
</feature>
<dbReference type="Gene3D" id="1.10.1740.10">
    <property type="match status" value="1"/>
</dbReference>
<feature type="binding site" evidence="12">
    <location>
        <position position="223"/>
    </location>
    <ligand>
        <name>1-deoxy-D-xylulose 5-phosphate</name>
        <dbReference type="ChEBI" id="CHEBI:57792"/>
    </ligand>
</feature>
<evidence type="ECO:0000256" key="11">
    <source>
        <dbReference type="ARBA" id="ARBA00071224"/>
    </source>
</evidence>
<dbReference type="GO" id="GO:0051484">
    <property type="term" value="P:isopentenyl diphosphate biosynthetic process, methylerythritol 4-phosphate pathway involved in terpenoid biosynthetic process"/>
    <property type="evidence" value="ECO:0007669"/>
    <property type="project" value="UniProtKB-ARBA"/>
</dbReference>
<comment type="caution">
    <text evidence="16">The sequence shown here is derived from an EMBL/GenBank/DDBJ whole genome shotgun (WGS) entry which is preliminary data.</text>
</comment>
<name>A0A7C9QTM9_9PROT</name>
<dbReference type="AlphaFoldDB" id="A0A7C9QTM9"/>
<evidence type="ECO:0000256" key="6">
    <source>
        <dbReference type="ARBA" id="ARBA00022857"/>
    </source>
</evidence>
<dbReference type="GO" id="GO:0070402">
    <property type="term" value="F:NADPH binding"/>
    <property type="evidence" value="ECO:0007669"/>
    <property type="project" value="InterPro"/>
</dbReference>
<feature type="binding site" evidence="12">
    <location>
        <position position="132"/>
    </location>
    <ligand>
        <name>NADPH</name>
        <dbReference type="ChEBI" id="CHEBI:57783"/>
    </ligand>
</feature>
<keyword evidence="12" id="KW-0460">Magnesium</keyword>
<feature type="domain" description="1-deoxy-D-xylulose 5-phosphate reductoisomerase C-terminal" evidence="14">
    <location>
        <begin position="152"/>
        <end position="235"/>
    </location>
</feature>
<keyword evidence="5 12" id="KW-0479">Metal-binding</keyword>
<comment type="similarity">
    <text evidence="3 12">Belongs to the DXR family.</text>
</comment>
<evidence type="ECO:0000259" key="15">
    <source>
        <dbReference type="Pfam" id="PF13288"/>
    </source>
</evidence>
<feature type="binding site" evidence="12">
    <location>
        <position position="157"/>
    </location>
    <ligand>
        <name>1-deoxy-D-xylulose 5-phosphate</name>
        <dbReference type="ChEBI" id="CHEBI:57792"/>
    </ligand>
</feature>